<dbReference type="EMBL" id="FOFX01000001">
    <property type="protein sequence ID" value="SEP67721.1"/>
    <property type="molecule type" value="Genomic_DNA"/>
</dbReference>
<dbReference type="RefSeq" id="WP_062557962.1">
    <property type="nucleotide sequence ID" value="NZ_CP013341.1"/>
</dbReference>
<evidence type="ECO:0000313" key="3">
    <source>
        <dbReference type="EMBL" id="SEP67721.1"/>
    </source>
</evidence>
<dbReference type="STRING" id="44577.ATY38_02875"/>
<dbReference type="Pfam" id="PF18551">
    <property type="entry name" value="TackOD1"/>
    <property type="match status" value="1"/>
</dbReference>
<evidence type="ECO:0000259" key="1">
    <source>
        <dbReference type="PROSITE" id="PS50887"/>
    </source>
</evidence>
<name>A0A0S3AGE7_9PROT</name>
<gene>
    <name evidence="2" type="ORF">SAMN05216406_11375</name>
    <name evidence="3" type="ORF">SAMN05421510_1001213</name>
</gene>
<dbReference type="AlphaFoldDB" id="A0A0S3AGE7"/>
<reference evidence="3 4" key="2">
    <citation type="submission" date="2016-10" db="EMBL/GenBank/DDBJ databases">
        <authorList>
            <person name="de Groot N.N."/>
        </authorList>
    </citation>
    <scope>NUCLEOTIDE SEQUENCE [LARGE SCALE GENOMIC DNA]</scope>
    <source>
        <strain evidence="2">Nm10</strain>
        <strain evidence="3 4">Nm9</strain>
    </source>
</reference>
<organism evidence="3 4">
    <name type="scientific">Nitrosomonas ureae</name>
    <dbReference type="NCBI Taxonomy" id="44577"/>
    <lineage>
        <taxon>Bacteria</taxon>
        <taxon>Pseudomonadati</taxon>
        <taxon>Pseudomonadota</taxon>
        <taxon>Betaproteobacteria</taxon>
        <taxon>Nitrosomonadales</taxon>
        <taxon>Nitrosomonadaceae</taxon>
        <taxon>Nitrosomonas</taxon>
    </lineage>
</organism>
<dbReference type="InterPro" id="IPR000160">
    <property type="entry name" value="GGDEF_dom"/>
</dbReference>
<evidence type="ECO:0000313" key="4">
    <source>
        <dbReference type="Proteomes" id="UP000181998"/>
    </source>
</evidence>
<dbReference type="PROSITE" id="PS50887">
    <property type="entry name" value="GGDEF"/>
    <property type="match status" value="1"/>
</dbReference>
<keyword evidence="5" id="KW-1185">Reference proteome</keyword>
<proteinExistence type="predicted"/>
<dbReference type="InterPro" id="IPR038367">
    <property type="entry name" value="PelD_GGDEF_sf"/>
</dbReference>
<protein>
    <recommendedName>
        <fullName evidence="1">GGDEF domain-containing protein</fullName>
    </recommendedName>
</protein>
<feature type="domain" description="GGDEF" evidence="1">
    <location>
        <begin position="346"/>
        <end position="460"/>
    </location>
</feature>
<dbReference type="Proteomes" id="UP000182882">
    <property type="component" value="Unassembled WGS sequence"/>
</dbReference>
<dbReference type="Proteomes" id="UP000181998">
    <property type="component" value="Unassembled WGS sequence"/>
</dbReference>
<evidence type="ECO:0000313" key="5">
    <source>
        <dbReference type="Proteomes" id="UP000182882"/>
    </source>
</evidence>
<dbReference type="InterPro" id="IPR040572">
    <property type="entry name" value="TackOD1"/>
</dbReference>
<dbReference type="OrthoDB" id="8432393at2"/>
<evidence type="ECO:0000313" key="2">
    <source>
        <dbReference type="EMBL" id="SDT95821.1"/>
    </source>
</evidence>
<reference evidence="5" key="1">
    <citation type="submission" date="2016-10" db="EMBL/GenBank/DDBJ databases">
        <authorList>
            <person name="Varghese N."/>
            <person name="Submissions S."/>
        </authorList>
    </citation>
    <scope>NUCLEOTIDE SEQUENCE [LARGE SCALE GENOMIC DNA]</scope>
    <source>
        <strain evidence="5">Nm10</strain>
    </source>
</reference>
<dbReference type="Gene3D" id="3.30.70.2880">
    <property type="match status" value="1"/>
</dbReference>
<dbReference type="EMBL" id="FNLN01000013">
    <property type="protein sequence ID" value="SDT95821.1"/>
    <property type="molecule type" value="Genomic_DNA"/>
</dbReference>
<sequence length="460" mass="54012">MLIVFSQEDTDLTSEYKNMFEISYFSDFSVWEKERIIPSAFIIKGKDKHYISSTLEKVRKGSEFFASLCFITGSAFPYDDFMLDGQLPQPADLREKINQFDNLLKSFKKDETYITHQGRFIKYFWLRPDFILQPYHDWQHARFYRYPLLEALSLDQSDSFEWLRNLANSKIIDPIMLIDRQRECTYCRSSHLSFIDVCPNCLSIDIGTQASLHCFTCGCVDVQEKFLHSGTLICPKCHTQLRHIGSDYDRPIENYRCHSCSQSFVEGNVQVRCAMCEKEMESSELIQNEIRNWRLSDKGRTIAFRGEVFDLSSGFNQLDFIPRELFIHDLDWMMVTSRRYPNVNFSLFGIYFANLPDLIELFNHARLLQMLEFFAQQLRSLLRTPDLSTRTAENMLWLLLPNTDEQGLTGFHKRIENSMKLLLEESEHTLDFRFVSVPSHKLSSKENAELLLARLYGELL</sequence>
<accession>A0A0S3AGE7</accession>
<dbReference type="KEGG" id="nur:ATY38_02875"/>